<dbReference type="PANTHER" id="PTHR31126">
    <property type="entry name" value="TYROSINE-PROTEIN PHOSPHATASE"/>
    <property type="match status" value="1"/>
</dbReference>
<keyword evidence="4" id="KW-1185">Reference proteome</keyword>
<proteinExistence type="inferred from homology"/>
<evidence type="ECO:0000256" key="1">
    <source>
        <dbReference type="ARBA" id="ARBA00009580"/>
    </source>
</evidence>
<feature type="signal peptide" evidence="2">
    <location>
        <begin position="1"/>
        <end position="27"/>
    </location>
</feature>
<reference evidence="3 4" key="1">
    <citation type="submission" date="2021-06" db="EMBL/GenBank/DDBJ databases">
        <title>Sphingomonas sp. XMGL2, whole genome shotgun sequencing project.</title>
        <authorList>
            <person name="Zhao G."/>
            <person name="Shen L."/>
        </authorList>
    </citation>
    <scope>NUCLEOTIDE SEQUENCE [LARGE SCALE GENOMIC DNA]</scope>
    <source>
        <strain evidence="3 4">XMGL2</strain>
    </source>
</reference>
<dbReference type="EMBL" id="JAHKRT010000003">
    <property type="protein sequence ID" value="MBU3077585.1"/>
    <property type="molecule type" value="Genomic_DNA"/>
</dbReference>
<protein>
    <submittedName>
        <fullName evidence="3">Tyrosine-protein phosphatase</fullName>
    </submittedName>
</protein>
<dbReference type="Pfam" id="PF13350">
    <property type="entry name" value="Y_phosphatase3"/>
    <property type="match status" value="1"/>
</dbReference>
<evidence type="ECO:0000313" key="3">
    <source>
        <dbReference type="EMBL" id="MBU3077585.1"/>
    </source>
</evidence>
<dbReference type="Proteomes" id="UP000776276">
    <property type="component" value="Unassembled WGS sequence"/>
</dbReference>
<keyword evidence="2" id="KW-0732">Signal</keyword>
<organism evidence="3 4">
    <name type="scientific">Sphingomonas quercus</name>
    <dbReference type="NCBI Taxonomy" id="2842451"/>
    <lineage>
        <taxon>Bacteria</taxon>
        <taxon>Pseudomonadati</taxon>
        <taxon>Pseudomonadota</taxon>
        <taxon>Alphaproteobacteria</taxon>
        <taxon>Sphingomonadales</taxon>
        <taxon>Sphingomonadaceae</taxon>
        <taxon>Sphingomonas</taxon>
    </lineage>
</organism>
<comment type="similarity">
    <text evidence="1">Belongs to the protein-tyrosine phosphatase family.</text>
</comment>
<evidence type="ECO:0000256" key="2">
    <source>
        <dbReference type="SAM" id="SignalP"/>
    </source>
</evidence>
<name>A0ABS6BH06_9SPHN</name>
<comment type="caution">
    <text evidence="3">The sequence shown here is derived from an EMBL/GenBank/DDBJ whole genome shotgun (WGS) entry which is preliminary data.</text>
</comment>
<accession>A0ABS6BH06</accession>
<dbReference type="InterPro" id="IPR026893">
    <property type="entry name" value="Tyr/Ser_Pase_IphP-type"/>
</dbReference>
<dbReference type="PANTHER" id="PTHR31126:SF1">
    <property type="entry name" value="TYROSINE SPECIFIC PROTEIN PHOSPHATASES DOMAIN-CONTAINING PROTEIN"/>
    <property type="match status" value="1"/>
</dbReference>
<gene>
    <name evidence="3" type="ORF">KOF26_06855</name>
</gene>
<feature type="chain" id="PRO_5046582530" evidence="2">
    <location>
        <begin position="28"/>
        <end position="358"/>
    </location>
</feature>
<evidence type="ECO:0000313" key="4">
    <source>
        <dbReference type="Proteomes" id="UP000776276"/>
    </source>
</evidence>
<sequence>MNRRKPMRIHMKVLGLVIACAAGPAPATVTNALATRAAGDQVQLGWTATGAVDVYLAYAPDARIADAVLVSGADKDGKALVRVDATKRPYFLLRDAADGAMTEVSERIVPLAQGSNFRDIGGYAAADGRHVRWGVIYRSGASAMLTPDDVSKVNALGLRNMVDLRSDEERVLAPSKIDGVPYSAIGYSMTTLLAGMKNAAPQNGATIYRGFPTMLAPQLRIVFDLLRRQQGPIEYNCSAGQDRTGFTTAMILSALGIPRETIIQDYHLSTAYRQPQYEMPHIDLARYPDNAAAQMFGRYQDNPAMRVAQPLKEADGTPFLKGAFDEIEAKWGSVDAYLEQEVGVSAADRAELRRLYLH</sequence>